<dbReference type="VEuPathDB" id="FungiDB:PV09_00219"/>
<reference evidence="4 5" key="1">
    <citation type="submission" date="2015-01" db="EMBL/GenBank/DDBJ databases">
        <title>The Genome Sequence of Ochroconis gallopava CBS43764.</title>
        <authorList>
            <consortium name="The Broad Institute Genomics Platform"/>
            <person name="Cuomo C."/>
            <person name="de Hoog S."/>
            <person name="Gorbushina A."/>
            <person name="Stielow B."/>
            <person name="Teixiera M."/>
            <person name="Abouelleil A."/>
            <person name="Chapman S.B."/>
            <person name="Priest M."/>
            <person name="Young S.K."/>
            <person name="Wortman J."/>
            <person name="Nusbaum C."/>
            <person name="Birren B."/>
        </authorList>
    </citation>
    <scope>NUCLEOTIDE SEQUENCE [LARGE SCALE GENOMIC DNA]</scope>
    <source>
        <strain evidence="4 5">CBS 43764</strain>
    </source>
</reference>
<dbReference type="GO" id="GO:0003723">
    <property type="term" value="F:RNA binding"/>
    <property type="evidence" value="ECO:0007669"/>
    <property type="project" value="UniProtKB-UniRule"/>
</dbReference>
<dbReference type="SUPFAM" id="SSF54928">
    <property type="entry name" value="RNA-binding domain, RBD"/>
    <property type="match status" value="1"/>
</dbReference>
<dbReference type="SMART" id="SM00360">
    <property type="entry name" value="RRM"/>
    <property type="match status" value="1"/>
</dbReference>
<feature type="region of interest" description="Disordered" evidence="2">
    <location>
        <begin position="286"/>
        <end position="340"/>
    </location>
</feature>
<dbReference type="InterPro" id="IPR000504">
    <property type="entry name" value="RRM_dom"/>
</dbReference>
<dbReference type="InterPro" id="IPR035979">
    <property type="entry name" value="RBD_domain_sf"/>
</dbReference>
<feature type="compositionally biased region" description="Polar residues" evidence="2">
    <location>
        <begin position="941"/>
        <end position="950"/>
    </location>
</feature>
<evidence type="ECO:0000313" key="5">
    <source>
        <dbReference type="Proteomes" id="UP000053259"/>
    </source>
</evidence>
<name>A0A0D2BCZ2_9PEZI</name>
<dbReference type="Proteomes" id="UP000053259">
    <property type="component" value="Unassembled WGS sequence"/>
</dbReference>
<sequence>MSSAASNTQSMAQTKDESHLLSYPVKPVDACVVTSDPEHWGRLTSWDIREHDLERWLDASPGAKPEDFWTENFILFRGRPYCEAALRAIVMWNHEEIGGHAVMFMDQILMWQPHYFPYAMRYRCSVDELFEPDQIKHYGRVFLEKIVEWCKLTYLKNQAYWDAILANPPSGLHLKQFIADVKANHYPAKLKEMKIVPEDRPDEWPAVYFARARGKSVEPLSFAATRFQKTQNSEAERPESCQDQPAGVQLQKTCGNDAKETYGAGSVPPNNDGGAVQIDTAAISSNAAAAKASDRDRKGESPGDNTEAEDKKADVQISQQPQAPKGKKPAVDGEISVSEPISHRRVKSDFDGAVKELRKSTLSLSDWMTAPGVERRAISTQSQSELITKATVGNGQKEVPPHNRGGAEKVIGRYEYRLGNPPLVFQHSSERNVIAINNAAYLYHHDRSFGRQGSPLLEHPTTNRPGSSICKVDPRRGGMIFHSPKPEPHFSQPRGRNYPIAQSGSYMGHIGSPRMGYPARSVSTKILPQGQQVMKFSIVPSAPFGTVPGNIMTPHVVHAQHGAWPETPAPLPQAGQSPRHVGIPPIRNPSRYIMRVPPPQTMHNSPQLLQQHCLPNHVQPPLLDPTQHMGMSTAHDASARHVAHATSNSFAGEHVGRRSLIVADASSFSPSDVHIPHIRCSGLTSTNRFVDEQSIVMPSRSSRPARRLSNASQVVHRSSIAGDIVPFPSYTEKSYTENTVDLANMTERQQCTSGFIGPDAEDVVTLWFGNIPIDTTVDQLKAFVSITVPVAEVKSPITFDPSMNAGLGWTFVKFHSNADARKALRELHHAEFNGGNLKVQVPERRTREGIERRARRRSSFGRYNRSKSFGQVSGYTGYQAQVNSGGIFTRYEGIPVIFDPRSTRGGSMSQAIHAVRRNSAFTQQDARSDLPLGDLKEDTEPPSSHNASSCTNAPIQAAETIDQVVSGDVEALLKPIKKKHRRKKPSRSREASITPSESNISSPANGSSSSRGYITPADKDKVKEKFQSSLISLHVESKALERNQTIPSSHTAETAPLEDSQTTEYGRSLNTVGHFEVHDRYESFSEQPEGTETISGLVYETKSMDQAFEPHKVMLTTNPSLDGTATPLFNQSEIMGMSEPIKIQGTQSVFSTDMHDHGKAVRVKSLKEKGAAQTESLSIYNKKSKAERDAEKKKAKKQRQASRKISKISTDVPESKMEDRIVEKTPKKQVCAAAVEFHSAPTVISEHVEGKTFDGKVKHLPVGPSGSSSLPATPTTAREHLSSPRAPTAEIHVIPPWQGNADSVTESCKGKFDDFGSVFDGGLARQELEQVATAAQQVSVGDLINISRATNAHKIVQPSDQGFVSTKLEPPGSQVLCPLEHSFNFALSSPKKMGDGKGKGGKTSSNKTYAEAAKNIISPEDSTAPNTLGLTERDVNVLR</sequence>
<dbReference type="InterPro" id="IPR012677">
    <property type="entry name" value="Nucleotide-bd_a/b_plait_sf"/>
</dbReference>
<dbReference type="EMBL" id="KN847529">
    <property type="protein sequence ID" value="KIW09303.1"/>
    <property type="molecule type" value="Genomic_DNA"/>
</dbReference>
<dbReference type="GeneID" id="27308192"/>
<feature type="compositionally biased region" description="Polar residues" evidence="2">
    <location>
        <begin position="1420"/>
        <end position="1429"/>
    </location>
</feature>
<accession>A0A0D2BCZ2</accession>
<evidence type="ECO:0000256" key="1">
    <source>
        <dbReference type="PROSITE-ProRule" id="PRU00176"/>
    </source>
</evidence>
<feature type="region of interest" description="Disordered" evidence="2">
    <location>
        <begin position="1172"/>
        <end position="1221"/>
    </location>
</feature>
<dbReference type="RefSeq" id="XP_016219172.1">
    <property type="nucleotide sequence ID" value="XM_016352915.1"/>
</dbReference>
<feature type="region of interest" description="Disordered" evidence="2">
    <location>
        <begin position="916"/>
        <end position="950"/>
    </location>
</feature>
<proteinExistence type="predicted"/>
<feature type="region of interest" description="Disordered" evidence="2">
    <location>
        <begin position="1416"/>
        <end position="1439"/>
    </location>
</feature>
<dbReference type="EMBL" id="KN847529">
    <property type="protein sequence ID" value="KIW09304.1"/>
    <property type="molecule type" value="Genomic_DNA"/>
</dbReference>
<feature type="region of interest" description="Disordered" evidence="2">
    <location>
        <begin position="1041"/>
        <end position="1064"/>
    </location>
</feature>
<feature type="compositionally biased region" description="Basic residues" evidence="2">
    <location>
        <begin position="975"/>
        <end position="986"/>
    </location>
</feature>
<dbReference type="HOGENOM" id="CLU_251961_0_0_1"/>
<gene>
    <name evidence="4" type="ORF">PV09_00219</name>
</gene>
<feature type="compositionally biased region" description="Basic and acidic residues" evidence="2">
    <location>
        <begin position="292"/>
        <end position="301"/>
    </location>
</feature>
<dbReference type="RefSeq" id="XP_016219173.1">
    <property type="nucleotide sequence ID" value="XM_016352916.1"/>
</dbReference>
<dbReference type="STRING" id="253628.A0A0D2BCZ2"/>
<keyword evidence="5" id="KW-1185">Reference proteome</keyword>
<feature type="compositionally biased region" description="Low complexity" evidence="2">
    <location>
        <begin position="996"/>
        <end position="1010"/>
    </location>
</feature>
<feature type="compositionally biased region" description="Low complexity" evidence="2">
    <location>
        <begin position="1262"/>
        <end position="1271"/>
    </location>
</feature>
<protein>
    <recommendedName>
        <fullName evidence="3">RRM domain-containing protein</fullName>
    </recommendedName>
</protein>
<evidence type="ECO:0000256" key="2">
    <source>
        <dbReference type="SAM" id="MobiDB-lite"/>
    </source>
</evidence>
<keyword evidence="1" id="KW-0694">RNA-binding</keyword>
<dbReference type="OrthoDB" id="3932763at2759"/>
<dbReference type="Gene3D" id="3.30.70.330">
    <property type="match status" value="1"/>
</dbReference>
<feature type="domain" description="RRM" evidence="3">
    <location>
        <begin position="764"/>
        <end position="844"/>
    </location>
</feature>
<evidence type="ECO:0000313" key="4">
    <source>
        <dbReference type="EMBL" id="KIW09304.1"/>
    </source>
</evidence>
<feature type="region of interest" description="Disordered" evidence="2">
    <location>
        <begin position="1262"/>
        <end position="1287"/>
    </location>
</feature>
<dbReference type="PROSITE" id="PS50102">
    <property type="entry name" value="RRM"/>
    <property type="match status" value="1"/>
</dbReference>
<feature type="compositionally biased region" description="Polar residues" evidence="2">
    <location>
        <begin position="1042"/>
        <end position="1052"/>
    </location>
</feature>
<feature type="region of interest" description="Disordered" evidence="2">
    <location>
        <begin position="975"/>
        <end position="1015"/>
    </location>
</feature>
<dbReference type="Pfam" id="PF00076">
    <property type="entry name" value="RRM_1"/>
    <property type="match status" value="1"/>
</dbReference>
<feature type="compositionally biased region" description="Basic residues" evidence="2">
    <location>
        <begin position="1193"/>
        <end position="1206"/>
    </location>
</feature>
<evidence type="ECO:0000259" key="3">
    <source>
        <dbReference type="PROSITE" id="PS50102"/>
    </source>
</evidence>
<organism evidence="4 5">
    <name type="scientific">Verruconis gallopava</name>
    <dbReference type="NCBI Taxonomy" id="253628"/>
    <lineage>
        <taxon>Eukaryota</taxon>
        <taxon>Fungi</taxon>
        <taxon>Dikarya</taxon>
        <taxon>Ascomycota</taxon>
        <taxon>Pezizomycotina</taxon>
        <taxon>Dothideomycetes</taxon>
        <taxon>Pleosporomycetidae</taxon>
        <taxon>Venturiales</taxon>
        <taxon>Sympoventuriaceae</taxon>
        <taxon>Verruconis</taxon>
    </lineage>
</organism>